<dbReference type="AlphaFoldDB" id="A0A8T0A7Z0"/>
<dbReference type="InterPro" id="IPR007110">
    <property type="entry name" value="Ig-like_dom"/>
</dbReference>
<evidence type="ECO:0000256" key="1">
    <source>
        <dbReference type="SAM" id="Phobius"/>
    </source>
</evidence>
<dbReference type="Gene3D" id="2.60.40.10">
    <property type="entry name" value="Immunoglobulins"/>
    <property type="match status" value="1"/>
</dbReference>
<reference evidence="4" key="1">
    <citation type="submission" date="2020-08" db="EMBL/GenBank/DDBJ databases">
        <title>Chromosome-level assembly of Southern catfish (Silurus meridionalis) provides insights into visual adaptation to the nocturnal and benthic lifestyles.</title>
        <authorList>
            <person name="Zhang Y."/>
            <person name="Wang D."/>
            <person name="Peng Z."/>
        </authorList>
    </citation>
    <scope>NUCLEOTIDE SEQUENCE</scope>
    <source>
        <strain evidence="4">SWU-2019-XX</strain>
        <tissue evidence="4">Muscle</tissue>
    </source>
</reference>
<keyword evidence="1" id="KW-1133">Transmembrane helix</keyword>
<dbReference type="EMBL" id="JABFDY010000028">
    <property type="protein sequence ID" value="KAF7687054.1"/>
    <property type="molecule type" value="Genomic_DNA"/>
</dbReference>
<feature type="domain" description="Ig-like" evidence="3">
    <location>
        <begin position="17"/>
        <end position="119"/>
    </location>
</feature>
<feature type="signal peptide" evidence="2">
    <location>
        <begin position="1"/>
        <end position="22"/>
    </location>
</feature>
<proteinExistence type="predicted"/>
<dbReference type="SMART" id="SM00409">
    <property type="entry name" value="IG"/>
    <property type="match status" value="1"/>
</dbReference>
<organism evidence="4 5">
    <name type="scientific">Silurus meridionalis</name>
    <name type="common">Southern catfish</name>
    <name type="synonym">Silurus soldatovi meridionalis</name>
    <dbReference type="NCBI Taxonomy" id="175797"/>
    <lineage>
        <taxon>Eukaryota</taxon>
        <taxon>Metazoa</taxon>
        <taxon>Chordata</taxon>
        <taxon>Craniata</taxon>
        <taxon>Vertebrata</taxon>
        <taxon>Euteleostomi</taxon>
        <taxon>Actinopterygii</taxon>
        <taxon>Neopterygii</taxon>
        <taxon>Teleostei</taxon>
        <taxon>Ostariophysi</taxon>
        <taxon>Siluriformes</taxon>
        <taxon>Siluridae</taxon>
        <taxon>Silurus</taxon>
    </lineage>
</organism>
<evidence type="ECO:0000313" key="4">
    <source>
        <dbReference type="EMBL" id="KAF7687054.1"/>
    </source>
</evidence>
<evidence type="ECO:0000256" key="2">
    <source>
        <dbReference type="SAM" id="SignalP"/>
    </source>
</evidence>
<dbReference type="PROSITE" id="PS50835">
    <property type="entry name" value="IG_LIKE"/>
    <property type="match status" value="1"/>
</dbReference>
<sequence length="191" mass="21355">MLRFAICGFFGMVVLSPATSLAAKTQEVRLGAAVTLQCDLSNRYEINWMKMSSDMKPELLMVLGLKNNGDLSITRNSNSSSFRGFFQNRLFQLRIVRVSEADLGVYFCLAVNQRHLELGEAIRLDAVLDVKQPQPDQNLTHCQSYGDSKSEDSGRPFHTHMIVSAVLNCGVLLMIFTIIIVHVLASKAMIW</sequence>
<keyword evidence="2" id="KW-0732">Signal</keyword>
<gene>
    <name evidence="4" type="ORF">HF521_015447</name>
</gene>
<dbReference type="Proteomes" id="UP000606274">
    <property type="component" value="Unassembled WGS sequence"/>
</dbReference>
<dbReference type="InterPro" id="IPR013106">
    <property type="entry name" value="Ig_V-set"/>
</dbReference>
<evidence type="ECO:0000259" key="3">
    <source>
        <dbReference type="PROSITE" id="PS50835"/>
    </source>
</evidence>
<evidence type="ECO:0000313" key="5">
    <source>
        <dbReference type="Proteomes" id="UP000606274"/>
    </source>
</evidence>
<accession>A0A8T0A7Z0</accession>
<dbReference type="InterPro" id="IPR036179">
    <property type="entry name" value="Ig-like_dom_sf"/>
</dbReference>
<dbReference type="Pfam" id="PF07686">
    <property type="entry name" value="V-set"/>
    <property type="match status" value="1"/>
</dbReference>
<protein>
    <recommendedName>
        <fullName evidence="3">Ig-like domain-containing protein</fullName>
    </recommendedName>
</protein>
<dbReference type="InterPro" id="IPR003599">
    <property type="entry name" value="Ig_sub"/>
</dbReference>
<dbReference type="InterPro" id="IPR013783">
    <property type="entry name" value="Ig-like_fold"/>
</dbReference>
<name>A0A8T0A7Z0_SILME</name>
<feature type="chain" id="PRO_5035763545" description="Ig-like domain-containing protein" evidence="2">
    <location>
        <begin position="23"/>
        <end position="191"/>
    </location>
</feature>
<keyword evidence="5" id="KW-1185">Reference proteome</keyword>
<keyword evidence="1" id="KW-0812">Transmembrane</keyword>
<feature type="transmembrane region" description="Helical" evidence="1">
    <location>
        <begin position="161"/>
        <end position="185"/>
    </location>
</feature>
<dbReference type="SUPFAM" id="SSF48726">
    <property type="entry name" value="Immunoglobulin"/>
    <property type="match status" value="1"/>
</dbReference>
<comment type="caution">
    <text evidence="4">The sequence shown here is derived from an EMBL/GenBank/DDBJ whole genome shotgun (WGS) entry which is preliminary data.</text>
</comment>
<keyword evidence="1" id="KW-0472">Membrane</keyword>